<accession>A0A328U6V9</accession>
<proteinExistence type="predicted"/>
<evidence type="ECO:0000256" key="3">
    <source>
        <dbReference type="ARBA" id="ARBA00011973"/>
    </source>
</evidence>
<dbReference type="SFLD" id="SFLDS00001">
    <property type="entry name" value="Enolase"/>
    <property type="match status" value="1"/>
</dbReference>
<dbReference type="SMART" id="SM00922">
    <property type="entry name" value="MR_MLE"/>
    <property type="match status" value="1"/>
</dbReference>
<dbReference type="InterPro" id="IPR029017">
    <property type="entry name" value="Enolase-like_N"/>
</dbReference>
<dbReference type="InterPro" id="IPR034593">
    <property type="entry name" value="DgoD-like"/>
</dbReference>
<dbReference type="GO" id="GO:0046872">
    <property type="term" value="F:metal ion binding"/>
    <property type="evidence" value="ECO:0007669"/>
    <property type="project" value="UniProtKB-KW"/>
</dbReference>
<dbReference type="EMBL" id="QLUW01000002">
    <property type="protein sequence ID" value="RAP75736.1"/>
    <property type="molecule type" value="Genomic_DNA"/>
</dbReference>
<evidence type="ECO:0000313" key="7">
    <source>
        <dbReference type="Proteomes" id="UP000249260"/>
    </source>
</evidence>
<feature type="domain" description="Mandelate racemase/muconate lactonizing enzyme C-terminal" evidence="5">
    <location>
        <begin position="145"/>
        <end position="249"/>
    </location>
</feature>
<organism evidence="6 7">
    <name type="scientific">Paenibacillus montanisoli</name>
    <dbReference type="NCBI Taxonomy" id="2081970"/>
    <lineage>
        <taxon>Bacteria</taxon>
        <taxon>Bacillati</taxon>
        <taxon>Bacillota</taxon>
        <taxon>Bacilli</taxon>
        <taxon>Bacillales</taxon>
        <taxon>Paenibacillaceae</taxon>
        <taxon>Paenibacillus</taxon>
    </lineage>
</organism>
<dbReference type="SUPFAM" id="SSF54826">
    <property type="entry name" value="Enolase N-terminal domain-like"/>
    <property type="match status" value="1"/>
</dbReference>
<evidence type="ECO:0000259" key="5">
    <source>
        <dbReference type="SMART" id="SM00922"/>
    </source>
</evidence>
<dbReference type="AlphaFoldDB" id="A0A328U6V9"/>
<gene>
    <name evidence="6" type="ORF">DL346_09795</name>
</gene>
<dbReference type="Pfam" id="PF02746">
    <property type="entry name" value="MR_MLE_N"/>
    <property type="match status" value="1"/>
</dbReference>
<comment type="caution">
    <text evidence="6">The sequence shown here is derived from an EMBL/GenBank/DDBJ whole genome shotgun (WGS) entry which is preliminary data.</text>
</comment>
<evidence type="ECO:0000256" key="4">
    <source>
        <dbReference type="ARBA" id="ARBA00022723"/>
    </source>
</evidence>
<dbReference type="EC" id="4.2.1.40" evidence="3"/>
<evidence type="ECO:0000313" key="6">
    <source>
        <dbReference type="EMBL" id="RAP75736.1"/>
    </source>
</evidence>
<dbReference type="Proteomes" id="UP000249260">
    <property type="component" value="Unassembled WGS sequence"/>
</dbReference>
<dbReference type="InterPro" id="IPR029065">
    <property type="entry name" value="Enolase_C-like"/>
</dbReference>
<dbReference type="InterPro" id="IPR036849">
    <property type="entry name" value="Enolase-like_C_sf"/>
</dbReference>
<evidence type="ECO:0000256" key="2">
    <source>
        <dbReference type="ARBA" id="ARBA00005183"/>
    </source>
</evidence>
<dbReference type="PANTHER" id="PTHR48080">
    <property type="entry name" value="D-GALACTONATE DEHYDRATASE-RELATED"/>
    <property type="match status" value="1"/>
</dbReference>
<dbReference type="OrthoDB" id="9775391at2"/>
<dbReference type="Gene3D" id="3.20.20.120">
    <property type="entry name" value="Enolase-like C-terminal domain"/>
    <property type="match status" value="1"/>
</dbReference>
<dbReference type="InterPro" id="IPR013341">
    <property type="entry name" value="Mandelate_racemase_N_dom"/>
</dbReference>
<dbReference type="SUPFAM" id="SSF51604">
    <property type="entry name" value="Enolase C-terminal domain-like"/>
    <property type="match status" value="1"/>
</dbReference>
<dbReference type="CDD" id="cd03316">
    <property type="entry name" value="MR_like"/>
    <property type="match status" value="1"/>
</dbReference>
<reference evidence="6 7" key="1">
    <citation type="submission" date="2018-06" db="EMBL/GenBank/DDBJ databases">
        <title>Paenibacillus montanisoli sp. nov., isolated from mountain area soil.</title>
        <authorList>
            <person name="Wu M."/>
        </authorList>
    </citation>
    <scope>NUCLEOTIDE SEQUENCE [LARGE SCALE GENOMIC DNA]</scope>
    <source>
        <strain evidence="6 7">RA17</strain>
    </source>
</reference>
<dbReference type="GO" id="GO:0008872">
    <property type="term" value="F:glucarate dehydratase activity"/>
    <property type="evidence" value="ECO:0007669"/>
    <property type="project" value="UniProtKB-EC"/>
</dbReference>
<name>A0A328U6V9_9BACL</name>
<dbReference type="Gene3D" id="3.30.390.10">
    <property type="entry name" value="Enolase-like, N-terminal domain"/>
    <property type="match status" value="1"/>
</dbReference>
<protein>
    <recommendedName>
        <fullName evidence="3">glucarate dehydratase</fullName>
        <ecNumber evidence="3">4.2.1.40</ecNumber>
    </recommendedName>
</protein>
<comment type="pathway">
    <text evidence="2">Carbohydrate acid metabolism; D-glucarate degradation; 2,5-dioxopentanoate from D-glucarate: step 1/2.</text>
</comment>
<keyword evidence="7" id="KW-1185">Reference proteome</keyword>
<sequence>MSEVKITHVETILLSRMHEPERQWKTSTFRTIKAEGAIVVVRTDAGITGIGEACAYGVPGLISDTVRRVSPLLIGRDPRDPSIVLHPNGHSWAYDCAISGIDCALWDIRGKLAGKPVAQLLSPNPINKVRLYASGGCSYDWRERPEQLIEEALSYIAEGYEVFKFRVGTHWAWDGVTVDRMLGLIQELSQEVKGRMELAIDGNQRLTEEIALALGKGLDRIGGFKWFEEPIPQKDTDGYARLNAALNTPVSGGEQYTTVEQFIPYMERKAYSIIQQDAGICGITEGMKIARFGMQYGIPTIPHNWHNGVMTMANAHLVAALPDPIILELCRIQGPLQWGMVKESPIIRSGWLEIPDKPGLGVELAEDALERFPFVEGNYYVTVER</sequence>
<evidence type="ECO:0000256" key="1">
    <source>
        <dbReference type="ARBA" id="ARBA00001426"/>
    </source>
</evidence>
<comment type="catalytic activity">
    <reaction evidence="1">
        <text>D-glucarate = 5-dehydro-4-deoxy-D-glucarate + H2O</text>
        <dbReference type="Rhea" id="RHEA:14573"/>
        <dbReference type="ChEBI" id="CHEBI:15377"/>
        <dbReference type="ChEBI" id="CHEBI:30612"/>
        <dbReference type="ChEBI" id="CHEBI:42819"/>
        <dbReference type="EC" id="4.2.1.40"/>
    </reaction>
</comment>
<dbReference type="PANTHER" id="PTHR48080:SF4">
    <property type="entry name" value="GLUCARATE DEHYDRATASE"/>
    <property type="match status" value="1"/>
</dbReference>
<dbReference type="Pfam" id="PF13378">
    <property type="entry name" value="MR_MLE_C"/>
    <property type="match status" value="1"/>
</dbReference>
<dbReference type="InterPro" id="IPR013342">
    <property type="entry name" value="Mandelate_racemase_C"/>
</dbReference>
<dbReference type="RefSeq" id="WP_112881961.1">
    <property type="nucleotide sequence ID" value="NZ_QLUW01000002.1"/>
</dbReference>
<dbReference type="SFLD" id="SFLDG00179">
    <property type="entry name" value="mandelate_racemase"/>
    <property type="match status" value="1"/>
</dbReference>
<keyword evidence="4" id="KW-0479">Metal-binding</keyword>